<name>A0ABQ3VP62_9CHLR</name>
<sequence length="131" mass="14803">MVQHAFFTNKSEGAEAFGSTCPAIEEVEDILIDLGFDRVFQMRAIPATPRTPGLPAQYHYRDRKGTEIIFLSGRDTPMPTQSFPEHAARWWIYPGACPVTANLVAQTLSSHWHLQWQSTQSIQKRSLEQSA</sequence>
<organism evidence="1 2">
    <name type="scientific">Dictyobacter formicarum</name>
    <dbReference type="NCBI Taxonomy" id="2778368"/>
    <lineage>
        <taxon>Bacteria</taxon>
        <taxon>Bacillati</taxon>
        <taxon>Chloroflexota</taxon>
        <taxon>Ktedonobacteria</taxon>
        <taxon>Ktedonobacterales</taxon>
        <taxon>Dictyobacteraceae</taxon>
        <taxon>Dictyobacter</taxon>
    </lineage>
</organism>
<proteinExistence type="predicted"/>
<dbReference type="Proteomes" id="UP000635565">
    <property type="component" value="Unassembled WGS sequence"/>
</dbReference>
<gene>
    <name evidence="1" type="ORF">KSZ_60430</name>
</gene>
<reference evidence="1 2" key="1">
    <citation type="journal article" date="2021" name="Int. J. Syst. Evol. Microbiol.">
        <title>Reticulibacter mediterranei gen. nov., sp. nov., within the new family Reticulibacteraceae fam. nov., and Ktedonospora formicarum gen. nov., sp. nov., Ktedonobacter robiniae sp. nov., Dictyobacter formicarum sp. nov. and Dictyobacter arantiisoli sp. nov., belonging to the class Ktedonobacteria.</title>
        <authorList>
            <person name="Yabe S."/>
            <person name="Zheng Y."/>
            <person name="Wang C.M."/>
            <person name="Sakai Y."/>
            <person name="Abe K."/>
            <person name="Yokota A."/>
            <person name="Donadio S."/>
            <person name="Cavaletti L."/>
            <person name="Monciardini P."/>
        </authorList>
    </citation>
    <scope>NUCLEOTIDE SEQUENCE [LARGE SCALE GENOMIC DNA]</scope>
    <source>
        <strain evidence="1 2">SOSP1-9</strain>
    </source>
</reference>
<comment type="caution">
    <text evidence="1">The sequence shown here is derived from an EMBL/GenBank/DDBJ whole genome shotgun (WGS) entry which is preliminary data.</text>
</comment>
<protein>
    <submittedName>
        <fullName evidence="1">Uncharacterized protein</fullName>
    </submittedName>
</protein>
<dbReference type="RefSeq" id="WP_201365568.1">
    <property type="nucleotide sequence ID" value="NZ_BNJJ01000021.1"/>
</dbReference>
<evidence type="ECO:0000313" key="2">
    <source>
        <dbReference type="Proteomes" id="UP000635565"/>
    </source>
</evidence>
<evidence type="ECO:0000313" key="1">
    <source>
        <dbReference type="EMBL" id="GHO88037.1"/>
    </source>
</evidence>
<accession>A0ABQ3VP62</accession>
<dbReference type="EMBL" id="BNJJ01000021">
    <property type="protein sequence ID" value="GHO88037.1"/>
    <property type="molecule type" value="Genomic_DNA"/>
</dbReference>
<keyword evidence="2" id="KW-1185">Reference proteome</keyword>